<name>A0ABS4ISS7_9BACL</name>
<evidence type="ECO:0000313" key="2">
    <source>
        <dbReference type="Proteomes" id="UP001519287"/>
    </source>
</evidence>
<sequence length="108" mass="12479">MKINMMLFISSIKEQKEKNIQEIMMKTLESNIRPVKGDIIDDPGFHPGFHNGYEVVKVTINYASDECWVSLTPLAIEIEEINIETYINKLEAHGWRVVSKEEIKNAEN</sequence>
<proteinExistence type="predicted"/>
<keyword evidence="2" id="KW-1185">Reference proteome</keyword>
<reference evidence="1 2" key="1">
    <citation type="submission" date="2021-03" db="EMBL/GenBank/DDBJ databases">
        <title>Genomic Encyclopedia of Type Strains, Phase IV (KMG-IV): sequencing the most valuable type-strain genomes for metagenomic binning, comparative biology and taxonomic classification.</title>
        <authorList>
            <person name="Goeker M."/>
        </authorList>
    </citation>
    <scope>NUCLEOTIDE SEQUENCE [LARGE SCALE GENOMIC DNA]</scope>
    <source>
        <strain evidence="1 2">DSM 26048</strain>
    </source>
</reference>
<comment type="caution">
    <text evidence="1">The sequence shown here is derived from an EMBL/GenBank/DDBJ whole genome shotgun (WGS) entry which is preliminary data.</text>
</comment>
<organism evidence="1 2">
    <name type="scientific">Paenibacillus eucommiae</name>
    <dbReference type="NCBI Taxonomy" id="1355755"/>
    <lineage>
        <taxon>Bacteria</taxon>
        <taxon>Bacillati</taxon>
        <taxon>Bacillota</taxon>
        <taxon>Bacilli</taxon>
        <taxon>Bacillales</taxon>
        <taxon>Paenibacillaceae</taxon>
        <taxon>Paenibacillus</taxon>
    </lineage>
</organism>
<gene>
    <name evidence="1" type="ORF">J2Z66_001237</name>
</gene>
<dbReference type="RefSeq" id="WP_209970462.1">
    <property type="nucleotide sequence ID" value="NZ_JAGGLB010000003.1"/>
</dbReference>
<dbReference type="EMBL" id="JAGGLB010000003">
    <property type="protein sequence ID" value="MBP1989639.1"/>
    <property type="molecule type" value="Genomic_DNA"/>
</dbReference>
<protein>
    <submittedName>
        <fullName evidence="1">Uncharacterized protein</fullName>
    </submittedName>
</protein>
<dbReference type="Proteomes" id="UP001519287">
    <property type="component" value="Unassembled WGS sequence"/>
</dbReference>
<evidence type="ECO:0000313" key="1">
    <source>
        <dbReference type="EMBL" id="MBP1989639.1"/>
    </source>
</evidence>
<accession>A0ABS4ISS7</accession>